<sequence length="240" mass="26089">MPTTTTPLTSSSKQDLFQQKENQDPVPTLFDPAPPAKEEEEKSLENPKNSKDSIMALYGSSSSQQTMYNVPGGLYIPQSSSSHSISNGPISTSSSTTTNAMMFGQQSQPHSQMQQQPQPLPQQHQQPQPQSATAAMSNMMGYGMMTQQPVYNAQQQQYMHQYQMQQYQQQQLQMQQVQQVQQQMQALRVGGGGSTAGVPAQMGWQQPTQGLQPGISAAAGAGGWGAMTGSGQTLSTQLWK</sequence>
<proteinExistence type="predicted"/>
<dbReference type="GeneID" id="100371704"/>
<gene>
    <name evidence="3" type="primary">LOC100371704</name>
</gene>
<protein>
    <submittedName>
        <fullName evidence="3">Mediator of RNA polymerase II transcription subunit 15-like isoform X2</fullName>
    </submittedName>
</protein>
<dbReference type="RefSeq" id="XP_006812565.1">
    <property type="nucleotide sequence ID" value="XM_006812502.1"/>
</dbReference>
<name>A0ABM0LXS4_SACKO</name>
<keyword evidence="2" id="KW-1185">Reference proteome</keyword>
<evidence type="ECO:0000313" key="3">
    <source>
        <dbReference type="RefSeq" id="XP_006812565.1"/>
    </source>
</evidence>
<feature type="compositionally biased region" description="Low complexity" evidence="1">
    <location>
        <begin position="1"/>
        <end position="12"/>
    </location>
</feature>
<accession>A0ABM0LXS4</accession>
<feature type="region of interest" description="Disordered" evidence="1">
    <location>
        <begin position="1"/>
        <end position="54"/>
    </location>
</feature>
<evidence type="ECO:0000313" key="2">
    <source>
        <dbReference type="Proteomes" id="UP000694865"/>
    </source>
</evidence>
<evidence type="ECO:0000256" key="1">
    <source>
        <dbReference type="SAM" id="MobiDB-lite"/>
    </source>
</evidence>
<feature type="compositionally biased region" description="Basic and acidic residues" evidence="1">
    <location>
        <begin position="36"/>
        <end position="51"/>
    </location>
</feature>
<reference evidence="3" key="1">
    <citation type="submission" date="2025-08" db="UniProtKB">
        <authorList>
            <consortium name="RefSeq"/>
        </authorList>
    </citation>
    <scope>IDENTIFICATION</scope>
    <source>
        <tissue evidence="3">Testes</tissue>
    </source>
</reference>
<feature type="region of interest" description="Disordered" evidence="1">
    <location>
        <begin position="105"/>
        <end position="132"/>
    </location>
</feature>
<feature type="compositionally biased region" description="Low complexity" evidence="1">
    <location>
        <begin position="105"/>
        <end position="131"/>
    </location>
</feature>
<dbReference type="Proteomes" id="UP000694865">
    <property type="component" value="Unplaced"/>
</dbReference>
<organism evidence="2 3">
    <name type="scientific">Saccoglossus kowalevskii</name>
    <name type="common">Acorn worm</name>
    <dbReference type="NCBI Taxonomy" id="10224"/>
    <lineage>
        <taxon>Eukaryota</taxon>
        <taxon>Metazoa</taxon>
        <taxon>Hemichordata</taxon>
        <taxon>Enteropneusta</taxon>
        <taxon>Harrimaniidae</taxon>
        <taxon>Saccoglossus</taxon>
    </lineage>
</organism>